<dbReference type="Gene3D" id="3.80.10.10">
    <property type="entry name" value="Ribonuclease Inhibitor"/>
    <property type="match status" value="1"/>
</dbReference>
<dbReference type="EMBL" id="ML211383">
    <property type="protein sequence ID" value="TFK83569.1"/>
    <property type="molecule type" value="Genomic_DNA"/>
</dbReference>
<dbReference type="InParanoid" id="A0A5C3P3K6"/>
<feature type="compositionally biased region" description="Acidic residues" evidence="1">
    <location>
        <begin position="302"/>
        <end position="312"/>
    </location>
</feature>
<proteinExistence type="predicted"/>
<gene>
    <name evidence="2" type="ORF">K466DRAFT_655156</name>
</gene>
<dbReference type="InterPro" id="IPR032675">
    <property type="entry name" value="LRR_dom_sf"/>
</dbReference>
<evidence type="ECO:0000313" key="2">
    <source>
        <dbReference type="EMBL" id="TFK83569.1"/>
    </source>
</evidence>
<accession>A0A5C3P3K6</accession>
<organism evidence="2 3">
    <name type="scientific">Polyporus arcularius HHB13444</name>
    <dbReference type="NCBI Taxonomy" id="1314778"/>
    <lineage>
        <taxon>Eukaryota</taxon>
        <taxon>Fungi</taxon>
        <taxon>Dikarya</taxon>
        <taxon>Basidiomycota</taxon>
        <taxon>Agaricomycotina</taxon>
        <taxon>Agaricomycetes</taxon>
        <taxon>Polyporales</taxon>
        <taxon>Polyporaceae</taxon>
        <taxon>Polyporus</taxon>
    </lineage>
</organism>
<evidence type="ECO:0000313" key="3">
    <source>
        <dbReference type="Proteomes" id="UP000308197"/>
    </source>
</evidence>
<dbReference type="Proteomes" id="UP000308197">
    <property type="component" value="Unassembled WGS sequence"/>
</dbReference>
<dbReference type="AlphaFoldDB" id="A0A5C3P3K6"/>
<sequence length="351" mass="39465">MPHESSPKHLKIVGPEGNTLERVLAPEGLLAVAPKLPAMRTLSLELVAFEYLEDLFRIIAAFPHLEVLCINGLLLEDSYEKRKLAFELPRSYPTADFPPLRSLNVRWGMGHGEGEFLHKLREYKTFLRLQSLVVTFSERMRQQEPYETFIPAIGELLHHISISGTFYRTPVFVPPTYARLTQSLASCRSLRSLRIGYPPFVCNLSDQLCTLLERPDAPFPQLQALSLLVPEFAGTQIVGEQFPGRLAAAMLRRERYPSFATLTVAVQAPTFLQQGAEARPEGEGDPASAEWMDDLSSMDLGGESEDEDEGGDSEQHIRKDLLAQWRAFFSAFVEVEGVSLNVTFQDHPTYE</sequence>
<evidence type="ECO:0000256" key="1">
    <source>
        <dbReference type="SAM" id="MobiDB-lite"/>
    </source>
</evidence>
<evidence type="ECO:0008006" key="4">
    <source>
        <dbReference type="Google" id="ProtNLM"/>
    </source>
</evidence>
<reference evidence="2 3" key="1">
    <citation type="journal article" date="2019" name="Nat. Ecol. Evol.">
        <title>Megaphylogeny resolves global patterns of mushroom evolution.</title>
        <authorList>
            <person name="Varga T."/>
            <person name="Krizsan K."/>
            <person name="Foldi C."/>
            <person name="Dima B."/>
            <person name="Sanchez-Garcia M."/>
            <person name="Sanchez-Ramirez S."/>
            <person name="Szollosi G.J."/>
            <person name="Szarkandi J.G."/>
            <person name="Papp V."/>
            <person name="Albert L."/>
            <person name="Andreopoulos W."/>
            <person name="Angelini C."/>
            <person name="Antonin V."/>
            <person name="Barry K.W."/>
            <person name="Bougher N.L."/>
            <person name="Buchanan P."/>
            <person name="Buyck B."/>
            <person name="Bense V."/>
            <person name="Catcheside P."/>
            <person name="Chovatia M."/>
            <person name="Cooper J."/>
            <person name="Damon W."/>
            <person name="Desjardin D."/>
            <person name="Finy P."/>
            <person name="Geml J."/>
            <person name="Haridas S."/>
            <person name="Hughes K."/>
            <person name="Justo A."/>
            <person name="Karasinski D."/>
            <person name="Kautmanova I."/>
            <person name="Kiss B."/>
            <person name="Kocsube S."/>
            <person name="Kotiranta H."/>
            <person name="LaButti K.M."/>
            <person name="Lechner B.E."/>
            <person name="Liimatainen K."/>
            <person name="Lipzen A."/>
            <person name="Lukacs Z."/>
            <person name="Mihaltcheva S."/>
            <person name="Morgado L.N."/>
            <person name="Niskanen T."/>
            <person name="Noordeloos M.E."/>
            <person name="Ohm R.A."/>
            <person name="Ortiz-Santana B."/>
            <person name="Ovrebo C."/>
            <person name="Racz N."/>
            <person name="Riley R."/>
            <person name="Savchenko A."/>
            <person name="Shiryaev A."/>
            <person name="Soop K."/>
            <person name="Spirin V."/>
            <person name="Szebenyi C."/>
            <person name="Tomsovsky M."/>
            <person name="Tulloss R.E."/>
            <person name="Uehling J."/>
            <person name="Grigoriev I.V."/>
            <person name="Vagvolgyi C."/>
            <person name="Papp T."/>
            <person name="Martin F.M."/>
            <person name="Miettinen O."/>
            <person name="Hibbett D.S."/>
            <person name="Nagy L.G."/>
        </authorList>
    </citation>
    <scope>NUCLEOTIDE SEQUENCE [LARGE SCALE GENOMIC DNA]</scope>
    <source>
        <strain evidence="2 3">HHB13444</strain>
    </source>
</reference>
<name>A0A5C3P3K6_9APHY</name>
<protein>
    <recommendedName>
        <fullName evidence="4">F-box domain-containing protein</fullName>
    </recommendedName>
</protein>
<feature type="region of interest" description="Disordered" evidence="1">
    <location>
        <begin position="275"/>
        <end position="314"/>
    </location>
</feature>
<dbReference type="SUPFAM" id="SSF52047">
    <property type="entry name" value="RNI-like"/>
    <property type="match status" value="1"/>
</dbReference>
<keyword evidence="3" id="KW-1185">Reference proteome</keyword>